<comment type="similarity">
    <text evidence="1">Belongs to the glycerophosphoryl diester phosphodiesterase family.</text>
</comment>
<evidence type="ECO:0000256" key="8">
    <source>
        <dbReference type="SAM" id="SignalP"/>
    </source>
</evidence>
<evidence type="ECO:0000256" key="7">
    <source>
        <dbReference type="ARBA" id="ARBA00047512"/>
    </source>
</evidence>
<evidence type="ECO:0000256" key="2">
    <source>
        <dbReference type="ARBA" id="ARBA00012247"/>
    </source>
</evidence>
<evidence type="ECO:0000256" key="3">
    <source>
        <dbReference type="ARBA" id="ARBA00022729"/>
    </source>
</evidence>
<dbReference type="GO" id="GO:0006071">
    <property type="term" value="P:glycerol metabolic process"/>
    <property type="evidence" value="ECO:0007669"/>
    <property type="project" value="UniProtKB-KW"/>
</dbReference>
<evidence type="ECO:0000256" key="4">
    <source>
        <dbReference type="ARBA" id="ARBA00022798"/>
    </source>
</evidence>
<dbReference type="EC" id="3.1.4.46" evidence="2"/>
<accession>A0ABD3KDB4</accession>
<reference evidence="10 11" key="1">
    <citation type="submission" date="2024-11" db="EMBL/GenBank/DDBJ databases">
        <title>Chromosome-level genome assembly of Eucalyptus globulus Labill. provides insights into its genome evolution.</title>
        <authorList>
            <person name="Li X."/>
        </authorList>
    </citation>
    <scope>NUCLEOTIDE SEQUENCE [LARGE SCALE GENOMIC DNA]</scope>
    <source>
        <strain evidence="10">CL2024</strain>
        <tissue evidence="10">Fresh tender leaves</tissue>
    </source>
</reference>
<dbReference type="AlphaFoldDB" id="A0ABD3KDB4"/>
<keyword evidence="3 8" id="KW-0732">Signal</keyword>
<feature type="domain" description="GP-PDE" evidence="9">
    <location>
        <begin position="357"/>
        <end position="656"/>
    </location>
</feature>
<evidence type="ECO:0000256" key="5">
    <source>
        <dbReference type="ARBA" id="ARBA00022801"/>
    </source>
</evidence>
<keyword evidence="5" id="KW-0378">Hydrolase</keyword>
<keyword evidence="6" id="KW-0325">Glycoprotein</keyword>
<dbReference type="PROSITE" id="PS51704">
    <property type="entry name" value="GP_PDE"/>
    <property type="match status" value="2"/>
</dbReference>
<feature type="signal peptide" evidence="8">
    <location>
        <begin position="1"/>
        <end position="26"/>
    </location>
</feature>
<dbReference type="InterPro" id="IPR030395">
    <property type="entry name" value="GP_PDE_dom"/>
</dbReference>
<feature type="domain" description="GP-PDE" evidence="9">
    <location>
        <begin position="42"/>
        <end position="341"/>
    </location>
</feature>
<proteinExistence type="inferred from homology"/>
<comment type="catalytic activity">
    <reaction evidence="7">
        <text>a sn-glycero-3-phosphodiester + H2O = an alcohol + sn-glycerol 3-phosphate + H(+)</text>
        <dbReference type="Rhea" id="RHEA:12969"/>
        <dbReference type="ChEBI" id="CHEBI:15377"/>
        <dbReference type="ChEBI" id="CHEBI:15378"/>
        <dbReference type="ChEBI" id="CHEBI:30879"/>
        <dbReference type="ChEBI" id="CHEBI:57597"/>
        <dbReference type="ChEBI" id="CHEBI:83408"/>
        <dbReference type="EC" id="3.1.4.46"/>
    </reaction>
</comment>
<evidence type="ECO:0000256" key="1">
    <source>
        <dbReference type="ARBA" id="ARBA00007277"/>
    </source>
</evidence>
<dbReference type="Gene3D" id="3.20.20.190">
    <property type="entry name" value="Phosphatidylinositol (PI) phosphodiesterase"/>
    <property type="match status" value="2"/>
</dbReference>
<dbReference type="CDD" id="cd08604">
    <property type="entry name" value="GDPD_SHV3_repeat_2"/>
    <property type="match status" value="1"/>
</dbReference>
<dbReference type="PANTHER" id="PTHR43620">
    <property type="entry name" value="GLYCEROPHOSPHORYL DIESTER PHOSPHODIESTERASE"/>
    <property type="match status" value="1"/>
</dbReference>
<dbReference type="FunFam" id="3.20.20.190:FF:000013">
    <property type="entry name" value="Glycerophosphodiester phosphodiesterase GDPDL3"/>
    <property type="match status" value="1"/>
</dbReference>
<dbReference type="SUPFAM" id="SSF51695">
    <property type="entry name" value="PLC-like phosphodiesterases"/>
    <property type="match status" value="2"/>
</dbReference>
<dbReference type="InterPro" id="IPR017946">
    <property type="entry name" value="PLC-like_Pdiesterase_TIM-brl"/>
</dbReference>
<keyword evidence="11" id="KW-1185">Reference proteome</keyword>
<evidence type="ECO:0000259" key="9">
    <source>
        <dbReference type="PROSITE" id="PS51704"/>
    </source>
</evidence>
<name>A0ABD3KDB4_EUCGL</name>
<dbReference type="Pfam" id="PF03009">
    <property type="entry name" value="GDPD"/>
    <property type="match status" value="2"/>
</dbReference>
<evidence type="ECO:0000313" key="10">
    <source>
        <dbReference type="EMBL" id="KAL3736394.1"/>
    </source>
</evidence>
<gene>
    <name evidence="10" type="ORF">ACJRO7_025363</name>
</gene>
<evidence type="ECO:0000313" key="11">
    <source>
        <dbReference type="Proteomes" id="UP001634007"/>
    </source>
</evidence>
<dbReference type="PANTHER" id="PTHR43620:SF7">
    <property type="entry name" value="GLYCEROPHOSPHODIESTER PHOSPHODIESTERASE GDPD5-RELATED"/>
    <property type="match status" value="1"/>
</dbReference>
<dbReference type="EMBL" id="JBJKBG010000006">
    <property type="protein sequence ID" value="KAL3736394.1"/>
    <property type="molecule type" value="Genomic_DNA"/>
</dbReference>
<keyword evidence="4" id="KW-0319">Glycerol metabolism</keyword>
<dbReference type="Proteomes" id="UP001634007">
    <property type="component" value="Unassembled WGS sequence"/>
</dbReference>
<evidence type="ECO:0000256" key="6">
    <source>
        <dbReference type="ARBA" id="ARBA00023180"/>
    </source>
</evidence>
<dbReference type="GO" id="GO:0008889">
    <property type="term" value="F:glycerophosphodiester phosphodiesterase activity"/>
    <property type="evidence" value="ECO:0007669"/>
    <property type="project" value="UniProtKB-EC"/>
</dbReference>
<comment type="caution">
    <text evidence="10">The sequence shown here is derived from an EMBL/GenBank/DDBJ whole genome shotgun (WGS) entry which is preliminary data.</text>
</comment>
<organism evidence="10 11">
    <name type="scientific">Eucalyptus globulus</name>
    <name type="common">Tasmanian blue gum</name>
    <dbReference type="NCBI Taxonomy" id="34317"/>
    <lineage>
        <taxon>Eukaryota</taxon>
        <taxon>Viridiplantae</taxon>
        <taxon>Streptophyta</taxon>
        <taxon>Embryophyta</taxon>
        <taxon>Tracheophyta</taxon>
        <taxon>Spermatophyta</taxon>
        <taxon>Magnoliopsida</taxon>
        <taxon>eudicotyledons</taxon>
        <taxon>Gunneridae</taxon>
        <taxon>Pentapetalae</taxon>
        <taxon>rosids</taxon>
        <taxon>malvids</taxon>
        <taxon>Myrtales</taxon>
        <taxon>Myrtaceae</taxon>
        <taxon>Myrtoideae</taxon>
        <taxon>Eucalypteae</taxon>
        <taxon>Eucalyptus</taxon>
    </lineage>
</organism>
<feature type="chain" id="PRO_5044755640" description="glycerophosphodiester phosphodiesterase" evidence="8">
    <location>
        <begin position="27"/>
        <end position="755"/>
    </location>
</feature>
<dbReference type="CDD" id="cd08603">
    <property type="entry name" value="GDPD_SHV3_repeat_1"/>
    <property type="match status" value="1"/>
</dbReference>
<protein>
    <recommendedName>
        <fullName evidence="2">glycerophosphodiester phosphodiesterase</fullName>
        <ecNumber evidence="2">3.1.4.46</ecNumber>
    </recommendedName>
</protein>
<dbReference type="FunFam" id="3.20.20.190:FF:000011">
    <property type="entry name" value="Glycerophosphodiester phosphodiesterase GDPDL3"/>
    <property type="match status" value="1"/>
</dbReference>
<sequence length="755" mass="81204">MCTSRATTALLVSLLVSSAISVLVSAQGSTSSPWQTLSGNPPLVIAKGGFSGIFPDSSSAAYSLALITSVPDVVSWCDVQLTKDGAGICAPSVKLDNSTDISNIFKDQSSTYSVNGVDTQGWFSIDFTLNDLANVVLTQGIYSRTNKFDGNLFPILTVQDMVSQVKPPALWLNIQHDMFFTQHNLSMRSFVIATSKSVIINYISSPEVDFLRSIARRVSPTTKLIFRFMGQDALEPSINQTYGSLLKNLTFVKTFASGILVPKVYIWPVDGSNYLQAYTSLVSDAHKAGLTVFASDFVNDVPLSYNYSFDPVAETLSYVDNGAFSVDGVITDFPITSSAAIRCFAHPSKNGSVQAKPLVISFNGASGDYPGCTDLAYSKAIQDGADIIDCPVQMSKDGIPFCLSSANLIDSSNVATTQFRNLMTTAPEIQSGTGIFSFSLNWSDIQTLIPAIASPYSQFKIFRNPANKNAGKFLSLSEFLVLVKNSSVSGVLIGIENAAYLAEKQSLSVTEAVLAALSKAGFSNQTEKVMIKSTNSSVLMKIKENANYKLVYEVDENIRDANNDTVLDIKKFADSVVVMKNSVFPANQFFLTGITDVVTKLRAFKLPVYVQTFSNEFVSQAWDFFSDATVEVNSFVVGSDVDGVITDFPKTSASYKRNKCLGSAAPPYMSPVQPGSLMQVITTPMLPPAQAPYPVLIESDVDEPPLPAVKTALAPASIAGSTAPVPTQPKSGQPKLPASIFLSSLVMLLPTLFLL</sequence>